<dbReference type="InParanoid" id="F4NU02"/>
<keyword evidence="10" id="KW-0862">Zinc</keyword>
<feature type="domain" description="Metallo-beta-lactamase" evidence="11">
    <location>
        <begin position="502"/>
        <end position="713"/>
    </location>
</feature>
<comment type="similarity">
    <text evidence="3">Belongs to the RNase Z family.</text>
</comment>
<dbReference type="Gene3D" id="3.60.15.10">
    <property type="entry name" value="Ribonuclease Z/Hydroxyacylglutathione hydrolase-like"/>
    <property type="match status" value="2"/>
</dbReference>
<dbReference type="FunCoup" id="F4NU02">
    <property type="interactions" value="582"/>
</dbReference>
<keyword evidence="7" id="KW-0479">Metal-binding</keyword>
<dbReference type="InterPro" id="IPR047151">
    <property type="entry name" value="RNZ2-like"/>
</dbReference>
<evidence type="ECO:0000256" key="9">
    <source>
        <dbReference type="ARBA" id="ARBA00022801"/>
    </source>
</evidence>
<dbReference type="OrthoDB" id="527344at2759"/>
<dbReference type="GO" id="GO:0046872">
    <property type="term" value="F:metal ion binding"/>
    <property type="evidence" value="ECO:0007669"/>
    <property type="project" value="UniProtKB-KW"/>
</dbReference>
<evidence type="ECO:0000256" key="3">
    <source>
        <dbReference type="ARBA" id="ARBA00007823"/>
    </source>
</evidence>
<evidence type="ECO:0000256" key="7">
    <source>
        <dbReference type="ARBA" id="ARBA00022723"/>
    </source>
</evidence>
<evidence type="ECO:0000256" key="6">
    <source>
        <dbReference type="ARBA" id="ARBA00022722"/>
    </source>
</evidence>
<dbReference type="AlphaFoldDB" id="F4NU02"/>
<evidence type="ECO:0000256" key="8">
    <source>
        <dbReference type="ARBA" id="ARBA00022759"/>
    </source>
</evidence>
<dbReference type="EC" id="3.1.26.11" evidence="4"/>
<dbReference type="InterPro" id="IPR036866">
    <property type="entry name" value="RibonucZ/Hydroxyglut_hydro"/>
</dbReference>
<protein>
    <recommendedName>
        <fullName evidence="4">ribonuclease Z</fullName>
        <ecNumber evidence="4">3.1.26.11</ecNumber>
    </recommendedName>
</protein>
<dbReference type="PANTHER" id="PTHR12553">
    <property type="entry name" value="ZINC PHOSPHODIESTERASE ELAC PROTEIN 2"/>
    <property type="match status" value="1"/>
</dbReference>
<name>F4NU02_BATDJ</name>
<dbReference type="InterPro" id="IPR001279">
    <property type="entry name" value="Metallo-B-lactamas"/>
</dbReference>
<dbReference type="Pfam" id="PF12706">
    <property type="entry name" value="Lactamase_B_2"/>
    <property type="match status" value="1"/>
</dbReference>
<evidence type="ECO:0000256" key="2">
    <source>
        <dbReference type="ARBA" id="ARBA00001947"/>
    </source>
</evidence>
<evidence type="ECO:0000256" key="10">
    <source>
        <dbReference type="ARBA" id="ARBA00022833"/>
    </source>
</evidence>
<evidence type="ECO:0000259" key="12">
    <source>
        <dbReference type="Pfam" id="PF13691"/>
    </source>
</evidence>
<comment type="cofactor">
    <cofactor evidence="2">
        <name>Zn(2+)</name>
        <dbReference type="ChEBI" id="CHEBI:29105"/>
    </cofactor>
</comment>
<keyword evidence="8" id="KW-0255">Endonuclease</keyword>
<keyword evidence="5" id="KW-0819">tRNA processing</keyword>
<evidence type="ECO:0000259" key="11">
    <source>
        <dbReference type="Pfam" id="PF12706"/>
    </source>
</evidence>
<evidence type="ECO:0000313" key="13">
    <source>
        <dbReference type="EMBL" id="EGF83962.1"/>
    </source>
</evidence>
<dbReference type="SUPFAM" id="SSF56281">
    <property type="entry name" value="Metallo-hydrolase/oxidoreductase"/>
    <property type="match status" value="2"/>
</dbReference>
<dbReference type="RefSeq" id="XP_006675323.1">
    <property type="nucleotide sequence ID" value="XM_006675260.1"/>
</dbReference>
<dbReference type="GO" id="GO:1990180">
    <property type="term" value="P:mitochondrial tRNA 3'-end processing"/>
    <property type="evidence" value="ECO:0000318"/>
    <property type="project" value="GO_Central"/>
</dbReference>
<sequence length="771" mass="85947">MKYSLQISGTHSGDCSPSVIVRFDSGRYLFNCGEGTQRLCNEHKIRLSKLRGIFMTRTKWDCIGGLPGMILTVADAGLDSFRLYGPRNLSYFLAGTRKFMFRPNINISVVDIESSKFDYSDENIHIKAIALTPELGDSSICPISPLAGRKRSSHESNRESKDDAYFLQKIIKQMFPKQPEGLCRITMQKQVQDIWDDFKSRGYNWDQLPSTADDAVSLCYICQGPEIAGTLDPVLAMKLGVKRGPDMGKLKSGQTVLSINGVPISPDQCVTPRRPGPVFLILDCPSKSYIASLIENAIIKQAASGEKPAQCVVHICGDKVLTDQRYIDFMNSFPSTTQHIYISEKHNKQTLIFESYTRIQNQLHMLDSSMFLLPYVAPPLKDLPVVFGLPKSAKPAELLLSYQFEPKLLIDVSECRSELVMETGTNAYKEYVCLAKQTVDAINAAEKERSDAMAVSRKDLPLLSVPDPTEGVAVTPLGTGSAIPGKYRNVSSTLIQTPQNAYLLDAGEGTYGQLFRHFGPIELQRVFESLSFMCVSHMHADHHLGTITVLLEWAKATEKTSKRLLLVAPTQMWNWLCEYTLVQKLPLDRIEFVDAATTKWKREDGANQSYATNNSVFLKAGLSKMTTVGVNHCPEAYAIVAETISGFKFGFSGDCRPSHDFAIAGKGAHFLLHEATFDDEKQQEAIDRRHCTINEAIQVGQEMQAKCLLLTHFSQRYPKLPNIDSPTNESVGTATGPIVGAAFDLMRIPIQYFWKFPKMMPALKLLFPPEE</sequence>
<evidence type="ECO:0000256" key="1">
    <source>
        <dbReference type="ARBA" id="ARBA00000402"/>
    </source>
</evidence>
<dbReference type="GO" id="GO:0042781">
    <property type="term" value="F:3'-tRNA processing endoribonuclease activity"/>
    <property type="evidence" value="ECO:0000318"/>
    <property type="project" value="GO_Central"/>
</dbReference>
<dbReference type="GeneID" id="18237691"/>
<dbReference type="InterPro" id="IPR027794">
    <property type="entry name" value="tRNase_Z_dom"/>
</dbReference>
<accession>F4NU02</accession>
<dbReference type="Pfam" id="PF13691">
    <property type="entry name" value="Lactamase_B_4"/>
    <property type="match status" value="1"/>
</dbReference>
<evidence type="ECO:0000256" key="4">
    <source>
        <dbReference type="ARBA" id="ARBA00012477"/>
    </source>
</evidence>
<comment type="catalytic activity">
    <reaction evidence="1">
        <text>Endonucleolytic cleavage of RNA, removing extra 3' nucleotides from tRNA precursor, generating 3' termini of tRNAs. A 3'-hydroxy group is left at the tRNA terminus and a 5'-phosphoryl group is left at the trailer molecule.</text>
        <dbReference type="EC" id="3.1.26.11"/>
    </reaction>
</comment>
<keyword evidence="14" id="KW-1185">Reference proteome</keyword>
<evidence type="ECO:0000313" key="14">
    <source>
        <dbReference type="Proteomes" id="UP000007241"/>
    </source>
</evidence>
<dbReference type="GO" id="GO:0005739">
    <property type="term" value="C:mitochondrion"/>
    <property type="evidence" value="ECO:0000318"/>
    <property type="project" value="GO_Central"/>
</dbReference>
<feature type="domain" description="tRNase Z endonuclease" evidence="12">
    <location>
        <begin position="7"/>
        <end position="65"/>
    </location>
</feature>
<dbReference type="STRING" id="684364.F4NU02"/>
<organism evidence="13 14">
    <name type="scientific">Batrachochytrium dendrobatidis (strain JAM81 / FGSC 10211)</name>
    <name type="common">Frog chytrid fungus</name>
    <dbReference type="NCBI Taxonomy" id="684364"/>
    <lineage>
        <taxon>Eukaryota</taxon>
        <taxon>Fungi</taxon>
        <taxon>Fungi incertae sedis</taxon>
        <taxon>Chytridiomycota</taxon>
        <taxon>Chytridiomycota incertae sedis</taxon>
        <taxon>Chytridiomycetes</taxon>
        <taxon>Rhizophydiales</taxon>
        <taxon>Rhizophydiales incertae sedis</taxon>
        <taxon>Batrachochytrium</taxon>
    </lineage>
</organism>
<reference evidence="13 14" key="1">
    <citation type="submission" date="2009-12" db="EMBL/GenBank/DDBJ databases">
        <title>The draft genome of Batrachochytrium dendrobatidis.</title>
        <authorList>
            <consortium name="US DOE Joint Genome Institute (JGI-PGF)"/>
            <person name="Kuo A."/>
            <person name="Salamov A."/>
            <person name="Schmutz J."/>
            <person name="Lucas S."/>
            <person name="Pitluck S."/>
            <person name="Rosenblum E."/>
            <person name="Stajich J."/>
            <person name="Eisen M."/>
            <person name="Grigoriev I.V."/>
        </authorList>
    </citation>
    <scope>NUCLEOTIDE SEQUENCE [LARGE SCALE GENOMIC DNA]</scope>
    <source>
        <strain evidence="14">JAM81 / FGSC 10211</strain>
    </source>
</reference>
<dbReference type="Proteomes" id="UP000007241">
    <property type="component" value="Unassembled WGS sequence"/>
</dbReference>
<keyword evidence="6" id="KW-0540">Nuclease</keyword>
<dbReference type="PANTHER" id="PTHR12553:SF49">
    <property type="entry name" value="ZINC PHOSPHODIESTERASE ELAC PROTEIN 2"/>
    <property type="match status" value="1"/>
</dbReference>
<dbReference type="CDD" id="cd07718">
    <property type="entry name" value="RNaseZ_ELAC1_ELAC2-C-term-like_MBL-fold"/>
    <property type="match status" value="1"/>
</dbReference>
<dbReference type="EMBL" id="GL882879">
    <property type="protein sequence ID" value="EGF83962.1"/>
    <property type="molecule type" value="Genomic_DNA"/>
</dbReference>
<dbReference type="HOGENOM" id="CLU_006220_2_0_1"/>
<gene>
    <name evidence="13" type="ORF">BATDEDRAFT_21574</name>
</gene>
<dbReference type="OMA" id="INYICQL"/>
<keyword evidence="9" id="KW-0378">Hydrolase</keyword>
<evidence type="ECO:0000256" key="5">
    <source>
        <dbReference type="ARBA" id="ARBA00022694"/>
    </source>
</evidence>
<proteinExistence type="inferred from homology"/>